<evidence type="ECO:0000313" key="3">
    <source>
        <dbReference type="Proteomes" id="UP001501676"/>
    </source>
</evidence>
<comment type="caution">
    <text evidence="2">The sequence shown here is derived from an EMBL/GenBank/DDBJ whole genome shotgun (WGS) entry which is preliminary data.</text>
</comment>
<organism evidence="2 3">
    <name type="scientific">Cryptosporangium minutisporangium</name>
    <dbReference type="NCBI Taxonomy" id="113569"/>
    <lineage>
        <taxon>Bacteria</taxon>
        <taxon>Bacillati</taxon>
        <taxon>Actinomycetota</taxon>
        <taxon>Actinomycetes</taxon>
        <taxon>Cryptosporangiales</taxon>
        <taxon>Cryptosporangiaceae</taxon>
        <taxon>Cryptosporangium</taxon>
    </lineage>
</organism>
<evidence type="ECO:0000313" key="2">
    <source>
        <dbReference type="EMBL" id="GAA3396100.1"/>
    </source>
</evidence>
<name>A0ABP6TAU5_9ACTN</name>
<sequence length="393" mass="40710">MLLRRTAALLAAALVGASLLVGAEPAAAADAGPLPPCGRYASNYLAPNYYPAAGCVTAIDLSPQTIDGRAGGSVTITATATGPAKPCLRAQVPGTGEVRLNPSPTDGRYTGIWTIPAGTAPGSYGVTEIWAIEACEGSSTQWWQNLEKVGSLPGPATTPAVVQVTGDAADAAPEITAVELSGTTFDTTTGGRDVVVRVHALGHRADLTRVYAEVVPIGLTGGLDETTLGYTYQSQANQRVSGTARDGWYESTVRLPGGSNGQYGLLVVVSDGQGRTVLPTRQLRAAGFPSTLTAVTTRAPDPPTALTVRKTVLIPWRLGTLVDWAPPADTSVAVADYLITANSDCGVLPPGQPRPTGGDRSRIYYDWPLIGTCQVTVWAVNGFGRSPGVTKRS</sequence>
<dbReference type="RefSeq" id="WP_345732717.1">
    <property type="nucleotide sequence ID" value="NZ_BAAAYN010000052.1"/>
</dbReference>
<proteinExistence type="predicted"/>
<accession>A0ABP6TAU5</accession>
<evidence type="ECO:0000256" key="1">
    <source>
        <dbReference type="SAM" id="SignalP"/>
    </source>
</evidence>
<dbReference type="EMBL" id="BAAAYN010000052">
    <property type="protein sequence ID" value="GAA3396100.1"/>
    <property type="molecule type" value="Genomic_DNA"/>
</dbReference>
<protein>
    <recommendedName>
        <fullName evidence="4">Fibronectin type-III domain-containing protein</fullName>
    </recommendedName>
</protein>
<feature type="signal peptide" evidence="1">
    <location>
        <begin position="1"/>
        <end position="23"/>
    </location>
</feature>
<dbReference type="Proteomes" id="UP001501676">
    <property type="component" value="Unassembled WGS sequence"/>
</dbReference>
<reference evidence="3" key="1">
    <citation type="journal article" date="2019" name="Int. J. Syst. Evol. Microbiol.">
        <title>The Global Catalogue of Microorganisms (GCM) 10K type strain sequencing project: providing services to taxonomists for standard genome sequencing and annotation.</title>
        <authorList>
            <consortium name="The Broad Institute Genomics Platform"/>
            <consortium name="The Broad Institute Genome Sequencing Center for Infectious Disease"/>
            <person name="Wu L."/>
            <person name="Ma J."/>
        </authorList>
    </citation>
    <scope>NUCLEOTIDE SEQUENCE [LARGE SCALE GENOMIC DNA]</scope>
    <source>
        <strain evidence="3">JCM 9458</strain>
    </source>
</reference>
<keyword evidence="3" id="KW-1185">Reference proteome</keyword>
<feature type="chain" id="PRO_5045984676" description="Fibronectin type-III domain-containing protein" evidence="1">
    <location>
        <begin position="24"/>
        <end position="393"/>
    </location>
</feature>
<gene>
    <name evidence="2" type="ORF">GCM10020369_71570</name>
</gene>
<evidence type="ECO:0008006" key="4">
    <source>
        <dbReference type="Google" id="ProtNLM"/>
    </source>
</evidence>
<keyword evidence="1" id="KW-0732">Signal</keyword>